<dbReference type="KEGG" id="pvp:105310450"/>
<evidence type="ECO:0000256" key="4">
    <source>
        <dbReference type="ARBA" id="ARBA00022771"/>
    </source>
</evidence>
<sequence>MEPCSPPLLSLGSITISALLCSPAFTFPHPINPVAYQQILSQQRGLGSAFGHTPPLIQPSPTFLAQQPIALTSINATPTQISSSSSNCLSDTNQNKQNSESAVSSTVNPIVIHKRSKVKTEAEGLRPASPLTLTQEQLADLKEDLDRDDCKQEAEVVIYETNCHWEDCTKEYDTQEQLVHVSL</sequence>
<reference evidence="10" key="1">
    <citation type="submission" date="2025-08" db="UniProtKB">
        <authorList>
            <consortium name="RefSeq"/>
        </authorList>
    </citation>
    <scope>IDENTIFICATION</scope>
    <source>
        <tissue evidence="10">Kidney</tissue>
    </source>
</reference>
<dbReference type="PANTHER" id="PTHR45718:SF6">
    <property type="entry name" value="ZINC FINGER PROTEIN GLI2"/>
    <property type="match status" value="1"/>
</dbReference>
<gene>
    <name evidence="10" type="primary">LOC105310450</name>
</gene>
<keyword evidence="4" id="KW-0863">Zinc-finger</keyword>
<evidence type="ECO:0000256" key="6">
    <source>
        <dbReference type="ARBA" id="ARBA00023242"/>
    </source>
</evidence>
<accession>A0A6P3RQ51</accession>
<keyword evidence="9" id="KW-1185">Reference proteome</keyword>
<dbReference type="GO" id="GO:0005634">
    <property type="term" value="C:nucleus"/>
    <property type="evidence" value="ECO:0007669"/>
    <property type="project" value="UniProtKB-SubCell"/>
</dbReference>
<evidence type="ECO:0000256" key="1">
    <source>
        <dbReference type="ARBA" id="ARBA00004123"/>
    </source>
</evidence>
<dbReference type="AlphaFoldDB" id="A0A6P3RQ51"/>
<proteinExistence type="predicted"/>
<evidence type="ECO:0000256" key="3">
    <source>
        <dbReference type="ARBA" id="ARBA00022737"/>
    </source>
</evidence>
<organism evidence="9 10">
    <name type="scientific">Pteropus vampyrus</name>
    <name type="common">Large flying fox</name>
    <dbReference type="NCBI Taxonomy" id="132908"/>
    <lineage>
        <taxon>Eukaryota</taxon>
        <taxon>Metazoa</taxon>
        <taxon>Chordata</taxon>
        <taxon>Craniata</taxon>
        <taxon>Vertebrata</taxon>
        <taxon>Euteleostomi</taxon>
        <taxon>Mammalia</taxon>
        <taxon>Eutheria</taxon>
        <taxon>Laurasiatheria</taxon>
        <taxon>Chiroptera</taxon>
        <taxon>Yinpterochiroptera</taxon>
        <taxon>Pteropodoidea</taxon>
        <taxon>Pteropodidae</taxon>
        <taxon>Pteropodinae</taxon>
        <taxon>Pteropus</taxon>
    </lineage>
</organism>
<name>A0A6P3RQ51_PTEVA</name>
<dbReference type="RefSeq" id="XP_011384932.2">
    <property type="nucleotide sequence ID" value="XM_011386630.2"/>
</dbReference>
<keyword evidence="2" id="KW-0479">Metal-binding</keyword>
<keyword evidence="3" id="KW-0677">Repeat</keyword>
<dbReference type="OrthoDB" id="3214149at2759"/>
<dbReference type="GO" id="GO:0007224">
    <property type="term" value="P:smoothened signaling pathway"/>
    <property type="evidence" value="ECO:0007669"/>
    <property type="project" value="TreeGrafter"/>
</dbReference>
<evidence type="ECO:0000256" key="7">
    <source>
        <dbReference type="SAM" id="MobiDB-lite"/>
    </source>
</evidence>
<dbReference type="Proteomes" id="UP000515202">
    <property type="component" value="Unplaced"/>
</dbReference>
<feature type="signal peptide" evidence="8">
    <location>
        <begin position="1"/>
        <end position="26"/>
    </location>
</feature>
<dbReference type="PANTHER" id="PTHR45718">
    <property type="entry name" value="TRANSCRIPTIONAL ACTIVATOR CUBITUS INTERRUPTUS"/>
    <property type="match status" value="1"/>
</dbReference>
<protein>
    <submittedName>
        <fullName evidence="10">Zinc finger protein GLI2-like</fullName>
    </submittedName>
</protein>
<keyword evidence="8" id="KW-0732">Signal</keyword>
<keyword evidence="5" id="KW-0862">Zinc</keyword>
<dbReference type="GO" id="GO:0008270">
    <property type="term" value="F:zinc ion binding"/>
    <property type="evidence" value="ECO:0007669"/>
    <property type="project" value="UniProtKB-KW"/>
</dbReference>
<evidence type="ECO:0000313" key="9">
    <source>
        <dbReference type="Proteomes" id="UP000515202"/>
    </source>
</evidence>
<dbReference type="InterPro" id="IPR043359">
    <property type="entry name" value="GLI-like"/>
</dbReference>
<evidence type="ECO:0000256" key="8">
    <source>
        <dbReference type="SAM" id="SignalP"/>
    </source>
</evidence>
<dbReference type="GeneID" id="105310450"/>
<dbReference type="GO" id="GO:0000978">
    <property type="term" value="F:RNA polymerase II cis-regulatory region sequence-specific DNA binding"/>
    <property type="evidence" value="ECO:0007669"/>
    <property type="project" value="TreeGrafter"/>
</dbReference>
<evidence type="ECO:0000256" key="5">
    <source>
        <dbReference type="ARBA" id="ARBA00022833"/>
    </source>
</evidence>
<comment type="subcellular location">
    <subcellularLocation>
        <location evidence="1">Nucleus</location>
    </subcellularLocation>
</comment>
<evidence type="ECO:0000313" key="10">
    <source>
        <dbReference type="RefSeq" id="XP_011384932.2"/>
    </source>
</evidence>
<feature type="chain" id="PRO_5027887095" evidence="8">
    <location>
        <begin position="27"/>
        <end position="183"/>
    </location>
</feature>
<feature type="region of interest" description="Disordered" evidence="7">
    <location>
        <begin position="82"/>
        <end position="106"/>
    </location>
</feature>
<dbReference type="Gene3D" id="3.30.160.60">
    <property type="entry name" value="Classic Zinc Finger"/>
    <property type="match status" value="1"/>
</dbReference>
<keyword evidence="6" id="KW-0539">Nucleus</keyword>
<dbReference type="GO" id="GO:0000981">
    <property type="term" value="F:DNA-binding transcription factor activity, RNA polymerase II-specific"/>
    <property type="evidence" value="ECO:0007669"/>
    <property type="project" value="TreeGrafter"/>
</dbReference>
<evidence type="ECO:0000256" key="2">
    <source>
        <dbReference type="ARBA" id="ARBA00022723"/>
    </source>
</evidence>